<protein>
    <submittedName>
        <fullName evidence="2">Uncharacterized protein</fullName>
    </submittedName>
</protein>
<proteinExistence type="predicted"/>
<sequence>MFCMCRTQFLTELVSSPLPSPERQRQHARLVVTTQRCKHRTRFIMILGWFFFHVFYSLSPALLRRTSQTLQ</sequence>
<feature type="transmembrane region" description="Helical" evidence="1">
    <location>
        <begin position="43"/>
        <end position="63"/>
    </location>
</feature>
<evidence type="ECO:0000256" key="1">
    <source>
        <dbReference type="SAM" id="Phobius"/>
    </source>
</evidence>
<accession>A0ABV0NKB6</accession>
<name>A0ABV0NKB6_9TELE</name>
<gene>
    <name evidence="2" type="ORF">GOODEAATRI_014679</name>
</gene>
<keyword evidence="1" id="KW-0812">Transmembrane</keyword>
<reference evidence="2 3" key="1">
    <citation type="submission" date="2021-06" db="EMBL/GenBank/DDBJ databases">
        <authorList>
            <person name="Palmer J.M."/>
        </authorList>
    </citation>
    <scope>NUCLEOTIDE SEQUENCE [LARGE SCALE GENOMIC DNA]</scope>
    <source>
        <strain evidence="2 3">GA_2019</strain>
        <tissue evidence="2">Muscle</tissue>
    </source>
</reference>
<dbReference type="Proteomes" id="UP001476798">
    <property type="component" value="Unassembled WGS sequence"/>
</dbReference>
<evidence type="ECO:0000313" key="2">
    <source>
        <dbReference type="EMBL" id="MEQ2171841.1"/>
    </source>
</evidence>
<keyword evidence="3" id="KW-1185">Reference proteome</keyword>
<dbReference type="EMBL" id="JAHRIO010041027">
    <property type="protein sequence ID" value="MEQ2171841.1"/>
    <property type="molecule type" value="Genomic_DNA"/>
</dbReference>
<keyword evidence="1" id="KW-0472">Membrane</keyword>
<evidence type="ECO:0000313" key="3">
    <source>
        <dbReference type="Proteomes" id="UP001476798"/>
    </source>
</evidence>
<comment type="caution">
    <text evidence="2">The sequence shown here is derived from an EMBL/GenBank/DDBJ whole genome shotgun (WGS) entry which is preliminary data.</text>
</comment>
<organism evidence="2 3">
    <name type="scientific">Goodea atripinnis</name>
    <dbReference type="NCBI Taxonomy" id="208336"/>
    <lineage>
        <taxon>Eukaryota</taxon>
        <taxon>Metazoa</taxon>
        <taxon>Chordata</taxon>
        <taxon>Craniata</taxon>
        <taxon>Vertebrata</taxon>
        <taxon>Euteleostomi</taxon>
        <taxon>Actinopterygii</taxon>
        <taxon>Neopterygii</taxon>
        <taxon>Teleostei</taxon>
        <taxon>Neoteleostei</taxon>
        <taxon>Acanthomorphata</taxon>
        <taxon>Ovalentaria</taxon>
        <taxon>Atherinomorphae</taxon>
        <taxon>Cyprinodontiformes</taxon>
        <taxon>Goodeidae</taxon>
        <taxon>Goodea</taxon>
    </lineage>
</organism>
<keyword evidence="1" id="KW-1133">Transmembrane helix</keyword>